<evidence type="ECO:0000256" key="17">
    <source>
        <dbReference type="ARBA" id="ARBA00079584"/>
    </source>
</evidence>
<keyword evidence="6" id="KW-0808">Transferase</keyword>
<dbReference type="PANTHER" id="PTHR12209:SF0">
    <property type="entry name" value="EKC_KEOPS COMPLEX SUBUNIT TP53RK"/>
    <property type="match status" value="1"/>
</dbReference>
<comment type="catalytic activity">
    <reaction evidence="14">
        <text>L-seryl-[protein] + ATP = O-phospho-L-seryl-[protein] + ADP + H(+)</text>
        <dbReference type="Rhea" id="RHEA:17989"/>
        <dbReference type="Rhea" id="RHEA-COMP:9863"/>
        <dbReference type="Rhea" id="RHEA-COMP:11604"/>
        <dbReference type="ChEBI" id="CHEBI:15378"/>
        <dbReference type="ChEBI" id="CHEBI:29999"/>
        <dbReference type="ChEBI" id="CHEBI:30616"/>
        <dbReference type="ChEBI" id="CHEBI:83421"/>
        <dbReference type="ChEBI" id="CHEBI:456216"/>
        <dbReference type="EC" id="2.7.11.1"/>
    </reaction>
</comment>
<evidence type="ECO:0000256" key="6">
    <source>
        <dbReference type="ARBA" id="ARBA00022679"/>
    </source>
</evidence>
<evidence type="ECO:0000313" key="22">
    <source>
        <dbReference type="Proteomes" id="UP000326759"/>
    </source>
</evidence>
<dbReference type="EC" id="2.7.11.1" evidence="3"/>
<protein>
    <recommendedName>
        <fullName evidence="3">non-specific serine/threonine protein kinase</fullName>
        <ecNumber evidence="3">2.7.11.1</ecNumber>
    </recommendedName>
    <alternativeName>
        <fullName evidence="17">Nori-2</fullName>
    </alternativeName>
    <alternativeName>
        <fullName evidence="18">TP53-regulating kinase</fullName>
    </alternativeName>
    <alternativeName>
        <fullName evidence="19">p53-related protein kinase</fullName>
    </alternativeName>
</protein>
<dbReference type="GO" id="GO:0005524">
    <property type="term" value="F:ATP binding"/>
    <property type="evidence" value="ECO:0007669"/>
    <property type="project" value="UniProtKB-KW"/>
</dbReference>
<evidence type="ECO:0000256" key="7">
    <source>
        <dbReference type="ARBA" id="ARBA00022694"/>
    </source>
</evidence>
<name>A0A5N5SU23_9CRUS</name>
<comment type="function">
    <text evidence="15">Component of the EKC/KEOPS complex that is required for the formation of a threonylcarbamoyl group on adenosine at position 37 (t(6)A37) in tRNAs that read codons beginning with adenine. The complex is probably involved in the transfer of the threonylcarbamoyl moiety of threonylcarbamoyl-AMP (TC-AMP) to the N6 group of A37. TP53RK has ATPase activity in the context of the EKC/KEOPS complex and likely plays a supporting role to the catalytic subunit OSGEP. Atypical protein kinase that phosphorylates 'Ser-15' of p53/TP53 protein and may therefore participate in its activation.</text>
</comment>
<evidence type="ECO:0000256" key="16">
    <source>
        <dbReference type="ARBA" id="ARBA00062157"/>
    </source>
</evidence>
<dbReference type="SUPFAM" id="SSF56112">
    <property type="entry name" value="Protein kinase-like (PK-like)"/>
    <property type="match status" value="1"/>
</dbReference>
<evidence type="ECO:0000256" key="1">
    <source>
        <dbReference type="ARBA" id="ARBA00004123"/>
    </source>
</evidence>
<comment type="caution">
    <text evidence="21">The sequence shown here is derived from an EMBL/GenBank/DDBJ whole genome shotgun (WGS) entry which is preliminary data.</text>
</comment>
<dbReference type="GO" id="GO:0005829">
    <property type="term" value="C:cytosol"/>
    <property type="evidence" value="ECO:0007669"/>
    <property type="project" value="TreeGrafter"/>
</dbReference>
<gene>
    <name evidence="21" type="primary">TP53RK</name>
    <name evidence="21" type="ORF">Anas_01394</name>
</gene>
<organism evidence="21 22">
    <name type="scientific">Armadillidium nasatum</name>
    <dbReference type="NCBI Taxonomy" id="96803"/>
    <lineage>
        <taxon>Eukaryota</taxon>
        <taxon>Metazoa</taxon>
        <taxon>Ecdysozoa</taxon>
        <taxon>Arthropoda</taxon>
        <taxon>Crustacea</taxon>
        <taxon>Multicrustacea</taxon>
        <taxon>Malacostraca</taxon>
        <taxon>Eumalacostraca</taxon>
        <taxon>Peracarida</taxon>
        <taxon>Isopoda</taxon>
        <taxon>Oniscidea</taxon>
        <taxon>Crinocheta</taxon>
        <taxon>Armadillidiidae</taxon>
        <taxon>Armadillidium</taxon>
    </lineage>
</organism>
<keyword evidence="12" id="KW-0539">Nucleus</keyword>
<evidence type="ECO:0000256" key="10">
    <source>
        <dbReference type="ARBA" id="ARBA00022801"/>
    </source>
</evidence>
<evidence type="ECO:0000259" key="20">
    <source>
        <dbReference type="PROSITE" id="PS50011"/>
    </source>
</evidence>
<dbReference type="GO" id="GO:0005634">
    <property type="term" value="C:nucleus"/>
    <property type="evidence" value="ECO:0007669"/>
    <property type="project" value="UniProtKB-SubCell"/>
</dbReference>
<dbReference type="OrthoDB" id="3399at2759"/>
<keyword evidence="8" id="KW-0547">Nucleotide-binding</keyword>
<keyword evidence="7" id="KW-0819">tRNA processing</keyword>
<keyword evidence="22" id="KW-1185">Reference proteome</keyword>
<evidence type="ECO:0000256" key="8">
    <source>
        <dbReference type="ARBA" id="ARBA00022741"/>
    </source>
</evidence>
<dbReference type="PROSITE" id="PS50011">
    <property type="entry name" value="PROTEIN_KINASE_DOM"/>
    <property type="match status" value="1"/>
</dbReference>
<dbReference type="Gene3D" id="1.10.510.10">
    <property type="entry name" value="Transferase(Phosphotransferase) domain 1"/>
    <property type="match status" value="1"/>
</dbReference>
<dbReference type="GO" id="GO:0004674">
    <property type="term" value="F:protein serine/threonine kinase activity"/>
    <property type="evidence" value="ECO:0007669"/>
    <property type="project" value="UniProtKB-KW"/>
</dbReference>
<dbReference type="SMART" id="SM00220">
    <property type="entry name" value="S_TKc"/>
    <property type="match status" value="1"/>
</dbReference>
<dbReference type="GO" id="GO:0008033">
    <property type="term" value="P:tRNA processing"/>
    <property type="evidence" value="ECO:0007669"/>
    <property type="project" value="UniProtKB-KW"/>
</dbReference>
<dbReference type="InterPro" id="IPR022495">
    <property type="entry name" value="Bud32"/>
</dbReference>
<feature type="domain" description="Protein kinase" evidence="20">
    <location>
        <begin position="1"/>
        <end position="219"/>
    </location>
</feature>
<evidence type="ECO:0000256" key="3">
    <source>
        <dbReference type="ARBA" id="ARBA00012513"/>
    </source>
</evidence>
<dbReference type="GO" id="GO:0000408">
    <property type="term" value="C:EKC/KEOPS complex"/>
    <property type="evidence" value="ECO:0007669"/>
    <property type="project" value="TreeGrafter"/>
</dbReference>
<keyword evidence="9 21" id="KW-0418">Kinase</keyword>
<evidence type="ECO:0000256" key="15">
    <source>
        <dbReference type="ARBA" id="ARBA00056624"/>
    </source>
</evidence>
<evidence type="ECO:0000256" key="18">
    <source>
        <dbReference type="ARBA" id="ARBA00080585"/>
    </source>
</evidence>
<comment type="catalytic activity">
    <reaction evidence="13">
        <text>L-threonyl-[protein] + ATP = O-phospho-L-threonyl-[protein] + ADP + H(+)</text>
        <dbReference type="Rhea" id="RHEA:46608"/>
        <dbReference type="Rhea" id="RHEA-COMP:11060"/>
        <dbReference type="Rhea" id="RHEA-COMP:11605"/>
        <dbReference type="ChEBI" id="CHEBI:15378"/>
        <dbReference type="ChEBI" id="CHEBI:30013"/>
        <dbReference type="ChEBI" id="CHEBI:30616"/>
        <dbReference type="ChEBI" id="CHEBI:61977"/>
        <dbReference type="ChEBI" id="CHEBI:456216"/>
        <dbReference type="EC" id="2.7.11.1"/>
    </reaction>
</comment>
<dbReference type="Pfam" id="PF00069">
    <property type="entry name" value="Pkinase"/>
    <property type="match status" value="1"/>
</dbReference>
<dbReference type="NCBIfam" id="TIGR03724">
    <property type="entry name" value="arch_bud32"/>
    <property type="match status" value="1"/>
</dbReference>
<dbReference type="FunFam" id="3.30.200.20:FF:000201">
    <property type="entry name" value="TP53-regulating kinase isoform X1"/>
    <property type="match status" value="1"/>
</dbReference>
<keyword evidence="5" id="KW-0597">Phosphoprotein</keyword>
<evidence type="ECO:0000256" key="9">
    <source>
        <dbReference type="ARBA" id="ARBA00022777"/>
    </source>
</evidence>
<dbReference type="PROSITE" id="PS00109">
    <property type="entry name" value="PROTEIN_KINASE_TYR"/>
    <property type="match status" value="1"/>
</dbReference>
<evidence type="ECO:0000256" key="13">
    <source>
        <dbReference type="ARBA" id="ARBA00047899"/>
    </source>
</evidence>
<keyword evidence="10" id="KW-0378">Hydrolase</keyword>
<evidence type="ECO:0000256" key="5">
    <source>
        <dbReference type="ARBA" id="ARBA00022553"/>
    </source>
</evidence>
<dbReference type="Gene3D" id="3.30.200.20">
    <property type="entry name" value="Phosphorylase Kinase, domain 1"/>
    <property type="match status" value="1"/>
</dbReference>
<evidence type="ECO:0000256" key="4">
    <source>
        <dbReference type="ARBA" id="ARBA00022527"/>
    </source>
</evidence>
<evidence type="ECO:0000256" key="12">
    <source>
        <dbReference type="ARBA" id="ARBA00023242"/>
    </source>
</evidence>
<dbReference type="EMBL" id="SEYY01019996">
    <property type="protein sequence ID" value="KAB7497726.1"/>
    <property type="molecule type" value="Genomic_DNA"/>
</dbReference>
<dbReference type="InterPro" id="IPR008266">
    <property type="entry name" value="Tyr_kinase_AS"/>
</dbReference>
<dbReference type="AlphaFoldDB" id="A0A5N5SU23"/>
<keyword evidence="4" id="KW-0723">Serine/threonine-protein kinase</keyword>
<dbReference type="Proteomes" id="UP000326759">
    <property type="component" value="Unassembled WGS sequence"/>
</dbReference>
<dbReference type="PANTHER" id="PTHR12209">
    <property type="entry name" value="NON-SPECIFIC SERINE/THREONINE PROTEIN KINASE"/>
    <property type="match status" value="1"/>
</dbReference>
<accession>A0A5N5SU23</accession>
<evidence type="ECO:0000256" key="2">
    <source>
        <dbReference type="ARBA" id="ARBA00010630"/>
    </source>
</evidence>
<comment type="subcellular location">
    <subcellularLocation>
        <location evidence="1">Nucleus</location>
    </subcellularLocation>
</comment>
<evidence type="ECO:0000256" key="11">
    <source>
        <dbReference type="ARBA" id="ARBA00022840"/>
    </source>
</evidence>
<dbReference type="GO" id="GO:0070525">
    <property type="term" value="P:tRNA threonylcarbamoyladenosine metabolic process"/>
    <property type="evidence" value="ECO:0007669"/>
    <property type="project" value="TreeGrafter"/>
</dbReference>
<proteinExistence type="inferred from homology"/>
<comment type="subunit">
    <text evidence="16">Component of the EKC/KEOPS complex composed of at least GON7, TP53RK, TPRKB, OSGEP and LAGE3; the whole complex dimerizes.</text>
</comment>
<dbReference type="InterPro" id="IPR011009">
    <property type="entry name" value="Kinase-like_dom_sf"/>
</dbReference>
<dbReference type="FunFam" id="1.10.510.10:FF:000323">
    <property type="entry name" value="TP53-regulating kinase, putative"/>
    <property type="match status" value="1"/>
</dbReference>
<comment type="similarity">
    <text evidence="2">Belongs to the protein kinase superfamily. BUD32 family.</text>
</comment>
<evidence type="ECO:0000256" key="14">
    <source>
        <dbReference type="ARBA" id="ARBA00048679"/>
    </source>
</evidence>
<evidence type="ECO:0000256" key="19">
    <source>
        <dbReference type="ARBA" id="ARBA00081359"/>
    </source>
</evidence>
<reference evidence="21 22" key="1">
    <citation type="journal article" date="2019" name="PLoS Biol.">
        <title>Sex chromosomes control vertical transmission of feminizing Wolbachia symbionts in an isopod.</title>
        <authorList>
            <person name="Becking T."/>
            <person name="Chebbi M.A."/>
            <person name="Giraud I."/>
            <person name="Moumen B."/>
            <person name="Laverre T."/>
            <person name="Caubet Y."/>
            <person name="Peccoud J."/>
            <person name="Gilbert C."/>
            <person name="Cordaux R."/>
        </authorList>
    </citation>
    <scope>NUCLEOTIDE SEQUENCE [LARGE SCALE GENOMIC DNA]</scope>
    <source>
        <strain evidence="21">ANa2</strain>
        <tissue evidence="21">Whole body excluding digestive tract and cuticle</tissue>
    </source>
</reference>
<evidence type="ECO:0000313" key="21">
    <source>
        <dbReference type="EMBL" id="KAB7497726.1"/>
    </source>
</evidence>
<dbReference type="InterPro" id="IPR000719">
    <property type="entry name" value="Prot_kinase_dom"/>
</dbReference>
<keyword evidence="11" id="KW-0067">ATP-binding</keyword>
<sequence length="219" mass="24818">MNDVSLITQGAEGRVFNAKFLGKNVIIKHRFKKTYRHPDLDDYLTKERIKAEVKSLVRCRMVGINVPALYDVNLHASEIVMENLDDAIQARKFIYERKADRSEVLGIGKEIGAVLAKLHSNDIVHGDLTTSNILIRPSSEKPIVYLIDFGLSYVSDKIEDKAVDLYVLERAVSSTHPDSDGFLEVLWEAYREKGGKKLNSVLLKLDEVRTRGRKKLCFG</sequence>
<dbReference type="GO" id="GO:0016787">
    <property type="term" value="F:hydrolase activity"/>
    <property type="evidence" value="ECO:0007669"/>
    <property type="project" value="UniProtKB-KW"/>
</dbReference>